<evidence type="ECO:0000313" key="17">
    <source>
        <dbReference type="EMBL" id="GIK07239.1"/>
    </source>
</evidence>
<keyword evidence="18" id="KW-1185">Reference proteome</keyword>
<evidence type="ECO:0000313" key="18">
    <source>
        <dbReference type="Proteomes" id="UP000710440"/>
    </source>
</evidence>
<name>A0A9P3CBM0_ASPVI</name>
<evidence type="ECO:0000256" key="10">
    <source>
        <dbReference type="ARBA" id="ARBA00023326"/>
    </source>
</evidence>
<evidence type="ECO:0000256" key="14">
    <source>
        <dbReference type="ARBA" id="ARBA00041603"/>
    </source>
</evidence>
<evidence type="ECO:0000256" key="11">
    <source>
        <dbReference type="ARBA" id="ARBA00024983"/>
    </source>
</evidence>
<dbReference type="GO" id="GO:0030245">
    <property type="term" value="P:cellulose catabolic process"/>
    <property type="evidence" value="ECO:0007669"/>
    <property type="project" value="UniProtKB-KW"/>
</dbReference>
<dbReference type="PROSITE" id="PS51820">
    <property type="entry name" value="PA14"/>
    <property type="match status" value="1"/>
</dbReference>
<dbReference type="PANTHER" id="PTHR42715:SF27">
    <property type="entry name" value="BETA-GLUCOSIDASE-RELATED"/>
    <property type="match status" value="1"/>
</dbReference>
<dbReference type="SMART" id="SM01217">
    <property type="entry name" value="Fn3_like"/>
    <property type="match status" value="1"/>
</dbReference>
<comment type="function">
    <text evidence="11">Beta-glucosidases are one of a number of cellulolytic enzymes involved in the degradation of cellulosic biomass. Catalyzes the last step releasing glucose from the inhibitory cellobiose.</text>
</comment>
<comment type="similarity">
    <text evidence="3">Belongs to the glycosyl hydrolase 3 family.</text>
</comment>
<comment type="catalytic activity">
    <reaction evidence="1">
        <text>Hydrolysis of terminal, non-reducing beta-D-glucosyl residues with release of beta-D-glucose.</text>
        <dbReference type="EC" id="3.2.1.21"/>
    </reaction>
</comment>
<gene>
    <name evidence="17" type="ORF">Aspvir_002897</name>
</gene>
<dbReference type="InterPro" id="IPR026891">
    <property type="entry name" value="Fn3-like"/>
</dbReference>
<dbReference type="InterPro" id="IPR002772">
    <property type="entry name" value="Glyco_hydro_3_C"/>
</dbReference>
<evidence type="ECO:0000256" key="13">
    <source>
        <dbReference type="ARBA" id="ARBA00041279"/>
    </source>
</evidence>
<keyword evidence="10" id="KW-0624">Polysaccharide degradation</keyword>
<accession>A0A9P3CBM0</accession>
<evidence type="ECO:0000256" key="15">
    <source>
        <dbReference type="ARBA" id="ARBA00041809"/>
    </source>
</evidence>
<dbReference type="Gene3D" id="2.60.40.10">
    <property type="entry name" value="Immunoglobulins"/>
    <property type="match status" value="1"/>
</dbReference>
<keyword evidence="5" id="KW-0378">Hydrolase</keyword>
<dbReference type="Pfam" id="PF01915">
    <property type="entry name" value="Glyco_hydro_3_C"/>
    <property type="match status" value="1"/>
</dbReference>
<comment type="caution">
    <text evidence="17">The sequence shown here is derived from an EMBL/GenBank/DDBJ whole genome shotgun (WGS) entry which is preliminary data.</text>
</comment>
<dbReference type="Pfam" id="PF07691">
    <property type="entry name" value="PA14"/>
    <property type="match status" value="1"/>
</dbReference>
<dbReference type="RefSeq" id="XP_043130425.1">
    <property type="nucleotide sequence ID" value="XM_043274490.1"/>
</dbReference>
<dbReference type="InterPro" id="IPR001764">
    <property type="entry name" value="Glyco_hydro_3_N"/>
</dbReference>
<dbReference type="InterPro" id="IPR036881">
    <property type="entry name" value="Glyco_hydro_3_C_sf"/>
</dbReference>
<dbReference type="EMBL" id="BOPL01000013">
    <property type="protein sequence ID" value="GIK07239.1"/>
    <property type="molecule type" value="Genomic_DNA"/>
</dbReference>
<dbReference type="GeneID" id="66930879"/>
<dbReference type="Gene3D" id="3.40.50.1700">
    <property type="entry name" value="Glycoside hydrolase family 3 C-terminal domain"/>
    <property type="match status" value="1"/>
</dbReference>
<dbReference type="AlphaFoldDB" id="A0A9P3CBM0"/>
<dbReference type="Gene3D" id="3.20.20.300">
    <property type="entry name" value="Glycoside hydrolase, family 3, N-terminal domain"/>
    <property type="match status" value="2"/>
</dbReference>
<evidence type="ECO:0000256" key="6">
    <source>
        <dbReference type="ARBA" id="ARBA00023001"/>
    </source>
</evidence>
<evidence type="ECO:0000256" key="5">
    <source>
        <dbReference type="ARBA" id="ARBA00022801"/>
    </source>
</evidence>
<dbReference type="Pfam" id="PF00933">
    <property type="entry name" value="Glyco_hydro_3"/>
    <property type="match status" value="1"/>
</dbReference>
<dbReference type="FunFam" id="2.60.40.10:FF:000495">
    <property type="entry name" value="Periplasmic beta-glucosidase"/>
    <property type="match status" value="1"/>
</dbReference>
<dbReference type="Proteomes" id="UP000710440">
    <property type="component" value="Unassembled WGS sequence"/>
</dbReference>
<reference evidence="17 18" key="1">
    <citation type="submission" date="2021-02" db="EMBL/GenBank/DDBJ databases">
        <title>Pan-genome distribution and transcriptional activeness of fungal secondary metabolism genes in Aspergillus section Fumigati.</title>
        <authorList>
            <person name="Takahashi H."/>
            <person name="Umemura M."/>
            <person name="Ninomiya A."/>
            <person name="Kusuya Y."/>
            <person name="Urayama S."/>
            <person name="Shimizu M."/>
            <person name="Watanabe A."/>
            <person name="Kamei K."/>
            <person name="Yaguchi T."/>
            <person name="Hagiwara D."/>
        </authorList>
    </citation>
    <scope>NUCLEOTIDE SEQUENCE [LARGE SCALE GENOMIC DNA]</scope>
    <source>
        <strain evidence="17 18">IFM 47045</strain>
    </source>
</reference>
<dbReference type="GO" id="GO:0008422">
    <property type="term" value="F:beta-glucosidase activity"/>
    <property type="evidence" value="ECO:0007669"/>
    <property type="project" value="UniProtKB-EC"/>
</dbReference>
<keyword evidence="7" id="KW-0325">Glycoprotein</keyword>
<dbReference type="InterPro" id="IPR036962">
    <property type="entry name" value="Glyco_hydro_3_N_sf"/>
</dbReference>
<dbReference type="Pfam" id="PF14310">
    <property type="entry name" value="Fn3-like"/>
    <property type="match status" value="1"/>
</dbReference>
<evidence type="ECO:0000256" key="7">
    <source>
        <dbReference type="ARBA" id="ARBA00023180"/>
    </source>
</evidence>
<comment type="pathway">
    <text evidence="2">Glycan metabolism; cellulose degradation.</text>
</comment>
<dbReference type="SUPFAM" id="SSF51445">
    <property type="entry name" value="(Trans)glycosidases"/>
    <property type="match status" value="1"/>
</dbReference>
<dbReference type="InterPro" id="IPR011658">
    <property type="entry name" value="PA14_dom"/>
</dbReference>
<evidence type="ECO:0000256" key="9">
    <source>
        <dbReference type="ARBA" id="ARBA00023295"/>
    </source>
</evidence>
<dbReference type="InterPro" id="IPR050288">
    <property type="entry name" value="Cellulose_deg_GH3"/>
</dbReference>
<evidence type="ECO:0000259" key="16">
    <source>
        <dbReference type="PROSITE" id="PS51820"/>
    </source>
</evidence>
<evidence type="ECO:0000256" key="8">
    <source>
        <dbReference type="ARBA" id="ARBA00023277"/>
    </source>
</evidence>
<dbReference type="InterPro" id="IPR037524">
    <property type="entry name" value="PA14/GLEYA"/>
</dbReference>
<protein>
    <recommendedName>
        <fullName evidence="12">Probable beta-glucosidase I</fullName>
        <ecNumber evidence="4">3.2.1.21</ecNumber>
    </recommendedName>
    <alternativeName>
        <fullName evidence="13">Beta-D-glucoside glucohydrolase I</fullName>
    </alternativeName>
    <alternativeName>
        <fullName evidence="14">Cellobiase I</fullName>
    </alternativeName>
    <alternativeName>
        <fullName evidence="15">Gentiobiase I</fullName>
    </alternativeName>
</protein>
<keyword evidence="9" id="KW-0326">Glycosidase</keyword>
<proteinExistence type="inferred from homology"/>
<dbReference type="OrthoDB" id="47059at2759"/>
<dbReference type="InterPro" id="IPR017853">
    <property type="entry name" value="GH"/>
</dbReference>
<evidence type="ECO:0000256" key="4">
    <source>
        <dbReference type="ARBA" id="ARBA00012744"/>
    </source>
</evidence>
<evidence type="ECO:0000256" key="1">
    <source>
        <dbReference type="ARBA" id="ARBA00000448"/>
    </source>
</evidence>
<dbReference type="SUPFAM" id="SSF52279">
    <property type="entry name" value="Beta-D-glucan exohydrolase, C-terminal domain"/>
    <property type="match status" value="1"/>
</dbReference>
<organism evidence="17 18">
    <name type="scientific">Aspergillus viridinutans</name>
    <dbReference type="NCBI Taxonomy" id="75553"/>
    <lineage>
        <taxon>Eukaryota</taxon>
        <taxon>Fungi</taxon>
        <taxon>Dikarya</taxon>
        <taxon>Ascomycota</taxon>
        <taxon>Pezizomycotina</taxon>
        <taxon>Eurotiomycetes</taxon>
        <taxon>Eurotiomycetidae</taxon>
        <taxon>Eurotiales</taxon>
        <taxon>Aspergillaceae</taxon>
        <taxon>Aspergillus</taxon>
        <taxon>Aspergillus subgen. Fumigati</taxon>
    </lineage>
</organism>
<keyword evidence="8" id="KW-0119">Carbohydrate metabolism</keyword>
<dbReference type="InterPro" id="IPR013783">
    <property type="entry name" value="Ig-like_fold"/>
</dbReference>
<dbReference type="Gene3D" id="2.60.120.260">
    <property type="entry name" value="Galactose-binding domain-like"/>
    <property type="match status" value="1"/>
</dbReference>
<dbReference type="PANTHER" id="PTHR42715">
    <property type="entry name" value="BETA-GLUCOSIDASE"/>
    <property type="match status" value="1"/>
</dbReference>
<keyword evidence="6" id="KW-0136">Cellulose degradation</keyword>
<feature type="domain" description="PA14" evidence="16">
    <location>
        <begin position="341"/>
        <end position="500"/>
    </location>
</feature>
<evidence type="ECO:0000256" key="2">
    <source>
        <dbReference type="ARBA" id="ARBA00004987"/>
    </source>
</evidence>
<evidence type="ECO:0000256" key="12">
    <source>
        <dbReference type="ARBA" id="ARBA00039569"/>
    </source>
</evidence>
<dbReference type="EC" id="3.2.1.21" evidence="4"/>
<evidence type="ECO:0000256" key="3">
    <source>
        <dbReference type="ARBA" id="ARBA00005336"/>
    </source>
</evidence>
<sequence>MSPTLLDIEKFIGQLSLDEKVYLLSGLGRCRTAGLEHRGIPSLKPKAACLPCGTGMGATFNTELIHRVGCLLAEEAKAHNVQILLGPTVCLQRSPLIGRGFEAQYKVAASPLTHDQSDNSIEDNIAMTERTLREMHTMPFQVAMRDLSPWLVMTAYHKINGVHCAEDPKLIREILREDWNYDGLVVCDWWGMYSTSEAINAGLDLQMPVTMERLDASVRRVLQLINRIIAGQAEPIEDANTEHARSLIRELTAESVVLLKNENNVLPLTKGTKTRYGLIGDHWKNPAVAGGGSSEVEPYYVSTPYDAFVEAVGEENTSCELGCYSHKFAPLLSGLITQPDSDAPGMLLEFFDKDPTASDAKLVYTTTTEKTTMNFGDSLPEGTMPEVYFLRMRTRFKAPKSMKYRFGMSVAGKARLFIDGKEMIDLFTSHPEKTDNTPCFNGFTMERFAEIDVRDGATYNLEIHLINEDLGYRVGAAPAGGVRLGGFEIVDEDETIEKAVDLARRVDVPIVMMGLSPDYEYEAIDRKSLALPGRVDELIERVAKANPNAIIITEAGTAIAMPWVDKVKTLVHSWLGGQGTGHGIVDVLFGEVNPSGRLPLTFPRALEDTPAFLNFAKSDADIVYGEGVFVGYRWYEKLNRSPLFYFGHGLSYTKFQYSNLVVPPVFKSDPEHIMSIAVDLANIGERSGAEVIQVYVRDLESSVQRPKKELKAFKKVHLQAGQSQTVNISLDKYALSFWCQRAHKWVAEAGKFEVIISTSANPKDEVLRRTFELQETLSWTGV</sequence>